<dbReference type="Proteomes" id="UP000288587">
    <property type="component" value="Unassembled WGS sequence"/>
</dbReference>
<evidence type="ECO:0000256" key="6">
    <source>
        <dbReference type="PROSITE-ProRule" id="PRU00169"/>
    </source>
</evidence>
<dbReference type="PROSITE" id="PS50110">
    <property type="entry name" value="RESPONSE_REGULATORY"/>
    <property type="match status" value="1"/>
</dbReference>
<evidence type="ECO:0000259" key="9">
    <source>
        <dbReference type="PROSITE" id="PS51755"/>
    </source>
</evidence>
<sequence>MSCRVTRRHRGGTCPRVLGGYRATVPCSALPPRCFPVTDARPHHLYVVEDDVALRDMLATYLERQGMAVTAMASAEELLKRMDRLRPDLVVLDINLPGLSGLQACQQLRAQGDRLPIILLTAQSDEIDRVLGLEMGADDYLGKPFSARELLARIRAVLRRVGTAPGLPVPGAAPVALGDLRFDPASRTLQGPDGARVLSTVEFALLAELVASPHVPLSRERLLAATHQRADSVAERTIDVAVMRLRKLVEPDPAMPRFIQTVRGHGYMFVPGGSA</sequence>
<evidence type="ECO:0000256" key="5">
    <source>
        <dbReference type="ARBA" id="ARBA00023163"/>
    </source>
</evidence>
<evidence type="ECO:0000313" key="10">
    <source>
        <dbReference type="EMBL" id="RVT82953.1"/>
    </source>
</evidence>
<keyword evidence="11" id="KW-1185">Reference proteome</keyword>
<keyword evidence="5" id="KW-0804">Transcription</keyword>
<feature type="domain" description="OmpR/PhoB-type" evidence="9">
    <location>
        <begin position="172"/>
        <end position="271"/>
    </location>
</feature>
<dbReference type="CDD" id="cd00383">
    <property type="entry name" value="trans_reg_C"/>
    <property type="match status" value="1"/>
</dbReference>
<reference evidence="10 11" key="1">
    <citation type="submission" date="2019-01" db="EMBL/GenBank/DDBJ databases">
        <authorList>
            <person name="Chen W.-M."/>
        </authorList>
    </citation>
    <scope>NUCLEOTIDE SEQUENCE [LARGE SCALE GENOMIC DNA]</scope>
    <source>
        <strain evidence="10 11">CCP-18</strain>
    </source>
</reference>
<dbReference type="GO" id="GO:0000976">
    <property type="term" value="F:transcription cis-regulatory region binding"/>
    <property type="evidence" value="ECO:0007669"/>
    <property type="project" value="TreeGrafter"/>
</dbReference>
<feature type="modified residue" description="4-aspartylphosphate" evidence="6">
    <location>
        <position position="93"/>
    </location>
</feature>
<keyword evidence="1 6" id="KW-0597">Phosphoprotein</keyword>
<keyword evidence="4 7" id="KW-0238">DNA-binding</keyword>
<name>A0A437LCA1_9BURK</name>
<evidence type="ECO:0000256" key="1">
    <source>
        <dbReference type="ARBA" id="ARBA00022553"/>
    </source>
</evidence>
<dbReference type="PROSITE" id="PS51755">
    <property type="entry name" value="OMPR_PHOB"/>
    <property type="match status" value="1"/>
</dbReference>
<evidence type="ECO:0000259" key="8">
    <source>
        <dbReference type="PROSITE" id="PS50110"/>
    </source>
</evidence>
<dbReference type="GO" id="GO:0000156">
    <property type="term" value="F:phosphorelay response regulator activity"/>
    <property type="evidence" value="ECO:0007669"/>
    <property type="project" value="TreeGrafter"/>
</dbReference>
<keyword evidence="3" id="KW-0805">Transcription regulation</keyword>
<dbReference type="OrthoDB" id="165980at2"/>
<dbReference type="GO" id="GO:0032993">
    <property type="term" value="C:protein-DNA complex"/>
    <property type="evidence" value="ECO:0007669"/>
    <property type="project" value="TreeGrafter"/>
</dbReference>
<dbReference type="InterPro" id="IPR001867">
    <property type="entry name" value="OmpR/PhoB-type_DNA-bd"/>
</dbReference>
<feature type="domain" description="Response regulatory" evidence="8">
    <location>
        <begin position="44"/>
        <end position="158"/>
    </location>
</feature>
<feature type="DNA-binding region" description="OmpR/PhoB-type" evidence="7">
    <location>
        <begin position="172"/>
        <end position="271"/>
    </location>
</feature>
<evidence type="ECO:0000256" key="4">
    <source>
        <dbReference type="ARBA" id="ARBA00023125"/>
    </source>
</evidence>
<comment type="caution">
    <text evidence="10">The sequence shown here is derived from an EMBL/GenBank/DDBJ whole genome shotgun (WGS) entry which is preliminary data.</text>
</comment>
<dbReference type="Gene3D" id="6.10.250.690">
    <property type="match status" value="1"/>
</dbReference>
<dbReference type="Gene3D" id="1.10.10.10">
    <property type="entry name" value="Winged helix-like DNA-binding domain superfamily/Winged helix DNA-binding domain"/>
    <property type="match status" value="1"/>
</dbReference>
<dbReference type="GO" id="GO:0005829">
    <property type="term" value="C:cytosol"/>
    <property type="evidence" value="ECO:0007669"/>
    <property type="project" value="TreeGrafter"/>
</dbReference>
<evidence type="ECO:0000256" key="2">
    <source>
        <dbReference type="ARBA" id="ARBA00023012"/>
    </source>
</evidence>
<dbReference type="SMART" id="SM00448">
    <property type="entry name" value="REC"/>
    <property type="match status" value="1"/>
</dbReference>
<evidence type="ECO:0000256" key="3">
    <source>
        <dbReference type="ARBA" id="ARBA00023015"/>
    </source>
</evidence>
<dbReference type="SUPFAM" id="SSF52172">
    <property type="entry name" value="CheY-like"/>
    <property type="match status" value="1"/>
</dbReference>
<organism evidence="10 11">
    <name type="scientific">Inhella crocodyli</name>
    <dbReference type="NCBI Taxonomy" id="2499851"/>
    <lineage>
        <taxon>Bacteria</taxon>
        <taxon>Pseudomonadati</taxon>
        <taxon>Pseudomonadota</taxon>
        <taxon>Betaproteobacteria</taxon>
        <taxon>Burkholderiales</taxon>
        <taxon>Sphaerotilaceae</taxon>
        <taxon>Inhella</taxon>
    </lineage>
</organism>
<evidence type="ECO:0000313" key="11">
    <source>
        <dbReference type="Proteomes" id="UP000288587"/>
    </source>
</evidence>
<dbReference type="Pfam" id="PF00486">
    <property type="entry name" value="Trans_reg_C"/>
    <property type="match status" value="1"/>
</dbReference>
<dbReference type="PANTHER" id="PTHR48111">
    <property type="entry name" value="REGULATOR OF RPOS"/>
    <property type="match status" value="1"/>
</dbReference>
<dbReference type="InterPro" id="IPR036388">
    <property type="entry name" value="WH-like_DNA-bd_sf"/>
</dbReference>
<dbReference type="InterPro" id="IPR039420">
    <property type="entry name" value="WalR-like"/>
</dbReference>
<dbReference type="SUPFAM" id="SSF46894">
    <property type="entry name" value="C-terminal effector domain of the bipartite response regulators"/>
    <property type="match status" value="1"/>
</dbReference>
<accession>A0A437LCA1</accession>
<dbReference type="InterPro" id="IPR011006">
    <property type="entry name" value="CheY-like_superfamily"/>
</dbReference>
<dbReference type="Pfam" id="PF00072">
    <property type="entry name" value="Response_reg"/>
    <property type="match status" value="1"/>
</dbReference>
<dbReference type="EMBL" id="SACM01000005">
    <property type="protein sequence ID" value="RVT82953.1"/>
    <property type="molecule type" value="Genomic_DNA"/>
</dbReference>
<gene>
    <name evidence="10" type="ORF">EOD73_15430</name>
</gene>
<dbReference type="PANTHER" id="PTHR48111:SF4">
    <property type="entry name" value="DNA-BINDING DUAL TRANSCRIPTIONAL REGULATOR OMPR"/>
    <property type="match status" value="1"/>
</dbReference>
<dbReference type="GO" id="GO:0006355">
    <property type="term" value="P:regulation of DNA-templated transcription"/>
    <property type="evidence" value="ECO:0007669"/>
    <property type="project" value="InterPro"/>
</dbReference>
<dbReference type="AlphaFoldDB" id="A0A437LCA1"/>
<keyword evidence="2" id="KW-0902">Two-component regulatory system</keyword>
<proteinExistence type="predicted"/>
<evidence type="ECO:0000256" key="7">
    <source>
        <dbReference type="PROSITE-ProRule" id="PRU01091"/>
    </source>
</evidence>
<dbReference type="InterPro" id="IPR001789">
    <property type="entry name" value="Sig_transdc_resp-reg_receiver"/>
</dbReference>
<protein>
    <submittedName>
        <fullName evidence="10">Response regulator</fullName>
    </submittedName>
</protein>
<dbReference type="Gene3D" id="3.40.50.2300">
    <property type="match status" value="1"/>
</dbReference>
<dbReference type="InterPro" id="IPR016032">
    <property type="entry name" value="Sig_transdc_resp-reg_C-effctor"/>
</dbReference>
<dbReference type="SMART" id="SM00862">
    <property type="entry name" value="Trans_reg_C"/>
    <property type="match status" value="1"/>
</dbReference>